<sequence length="73" mass="8139">MGKNQHVVPHNNKWAVKGAGNNKATRITNTQKEAIDIAKSISKNQHSELIIHRPNGQIRDKNSYGNDPFPPRG</sequence>
<dbReference type="Proteomes" id="UP001207408">
    <property type="component" value="Unassembled WGS sequence"/>
</dbReference>
<dbReference type="EMBL" id="JAPDPI010000036">
    <property type="protein sequence ID" value="MCW3807067.1"/>
    <property type="molecule type" value="Genomic_DNA"/>
</dbReference>
<evidence type="ECO:0000256" key="1">
    <source>
        <dbReference type="SAM" id="MobiDB-lite"/>
    </source>
</evidence>
<reference evidence="2" key="1">
    <citation type="submission" date="2022-10" db="EMBL/GenBank/DDBJ databases">
        <authorList>
            <person name="Yu W.X."/>
        </authorList>
    </citation>
    <scope>NUCLEOTIDE SEQUENCE</scope>
    <source>
        <strain evidence="2">D04</strain>
    </source>
</reference>
<evidence type="ECO:0000313" key="2">
    <source>
        <dbReference type="EMBL" id="MCW3807067.1"/>
    </source>
</evidence>
<name>A0AAE3SKW6_9BACT</name>
<proteinExistence type="predicted"/>
<dbReference type="RefSeq" id="WP_301201107.1">
    <property type="nucleotide sequence ID" value="NZ_JAPDPI010000036.1"/>
</dbReference>
<protein>
    <submittedName>
        <fullName evidence="2">DUF2188 domain-containing protein</fullName>
    </submittedName>
</protein>
<feature type="region of interest" description="Disordered" evidence="1">
    <location>
        <begin position="1"/>
        <end position="27"/>
    </location>
</feature>
<keyword evidence="3" id="KW-1185">Reference proteome</keyword>
<evidence type="ECO:0000313" key="3">
    <source>
        <dbReference type="Proteomes" id="UP001207408"/>
    </source>
</evidence>
<dbReference type="Pfam" id="PF09954">
    <property type="entry name" value="DUF2188"/>
    <property type="match status" value="1"/>
</dbReference>
<feature type="region of interest" description="Disordered" evidence="1">
    <location>
        <begin position="53"/>
        <end position="73"/>
    </location>
</feature>
<dbReference type="InterPro" id="IPR018691">
    <property type="entry name" value="DUF2188"/>
</dbReference>
<comment type="caution">
    <text evidence="2">The sequence shown here is derived from an EMBL/GenBank/DDBJ whole genome shotgun (WGS) entry which is preliminary data.</text>
</comment>
<organism evidence="2 3">
    <name type="scientific">Plebeiibacterium marinum</name>
    <dbReference type="NCBI Taxonomy" id="2992111"/>
    <lineage>
        <taxon>Bacteria</taxon>
        <taxon>Pseudomonadati</taxon>
        <taxon>Bacteroidota</taxon>
        <taxon>Bacteroidia</taxon>
        <taxon>Marinilabiliales</taxon>
        <taxon>Marinilabiliaceae</taxon>
        <taxon>Plebeiibacterium</taxon>
    </lineage>
</organism>
<gene>
    <name evidence="2" type="ORF">OM074_15625</name>
</gene>
<dbReference type="AlphaFoldDB" id="A0AAE3SKW6"/>
<accession>A0AAE3SKW6</accession>